<dbReference type="Proteomes" id="UP000691718">
    <property type="component" value="Unassembled WGS sequence"/>
</dbReference>
<keyword evidence="3" id="KW-1185">Reference proteome</keyword>
<feature type="region of interest" description="Disordered" evidence="1">
    <location>
        <begin position="1"/>
        <end position="37"/>
    </location>
</feature>
<comment type="caution">
    <text evidence="2">The sequence shown here is derived from an EMBL/GenBank/DDBJ whole genome shotgun (WGS) entry which is preliminary data.</text>
</comment>
<evidence type="ECO:0000313" key="2">
    <source>
        <dbReference type="EMBL" id="CAG5045593.1"/>
    </source>
</evidence>
<feature type="compositionally biased region" description="Pro residues" evidence="1">
    <location>
        <begin position="70"/>
        <end position="80"/>
    </location>
</feature>
<dbReference type="EMBL" id="CAJQZP010001427">
    <property type="protein sequence ID" value="CAG5045593.1"/>
    <property type="molecule type" value="Genomic_DNA"/>
</dbReference>
<feature type="compositionally biased region" description="Pro residues" evidence="1">
    <location>
        <begin position="19"/>
        <end position="29"/>
    </location>
</feature>
<evidence type="ECO:0000256" key="1">
    <source>
        <dbReference type="SAM" id="MobiDB-lite"/>
    </source>
</evidence>
<sequence>MAHESATGGPGPASSPQHAPSPPHAPRVPPDTSFHQQIMQVCNHCTRPYTEMAHESATGGLGPASSPQHAPSPPHAPRVPPDTSFH</sequence>
<evidence type="ECO:0000313" key="3">
    <source>
        <dbReference type="Proteomes" id="UP000691718"/>
    </source>
</evidence>
<reference evidence="2" key="1">
    <citation type="submission" date="2021-04" db="EMBL/GenBank/DDBJ databases">
        <authorList>
            <person name="Tunstrom K."/>
        </authorList>
    </citation>
    <scope>NUCLEOTIDE SEQUENCE</scope>
</reference>
<feature type="region of interest" description="Disordered" evidence="1">
    <location>
        <begin position="53"/>
        <end position="86"/>
    </location>
</feature>
<name>A0A8S3XWJ3_PARAO</name>
<accession>A0A8S3XWJ3</accession>
<protein>
    <submittedName>
        <fullName evidence="2">(apollo) hypothetical protein</fullName>
    </submittedName>
</protein>
<proteinExistence type="predicted"/>
<organism evidence="2 3">
    <name type="scientific">Parnassius apollo</name>
    <name type="common">Apollo butterfly</name>
    <name type="synonym">Papilio apollo</name>
    <dbReference type="NCBI Taxonomy" id="110799"/>
    <lineage>
        <taxon>Eukaryota</taxon>
        <taxon>Metazoa</taxon>
        <taxon>Ecdysozoa</taxon>
        <taxon>Arthropoda</taxon>
        <taxon>Hexapoda</taxon>
        <taxon>Insecta</taxon>
        <taxon>Pterygota</taxon>
        <taxon>Neoptera</taxon>
        <taxon>Endopterygota</taxon>
        <taxon>Lepidoptera</taxon>
        <taxon>Glossata</taxon>
        <taxon>Ditrysia</taxon>
        <taxon>Papilionoidea</taxon>
        <taxon>Papilionidae</taxon>
        <taxon>Parnassiinae</taxon>
        <taxon>Parnassini</taxon>
        <taxon>Parnassius</taxon>
        <taxon>Parnassius</taxon>
    </lineage>
</organism>
<dbReference type="AlphaFoldDB" id="A0A8S3XWJ3"/>
<gene>
    <name evidence="2" type="ORF">PAPOLLO_LOCUS23347</name>
</gene>